<evidence type="ECO:0000313" key="1">
    <source>
        <dbReference type="EMBL" id="CAI6359158.1"/>
    </source>
</evidence>
<organism evidence="1 2">
    <name type="scientific">Macrosiphum euphorbiae</name>
    <name type="common">potato aphid</name>
    <dbReference type="NCBI Taxonomy" id="13131"/>
    <lineage>
        <taxon>Eukaryota</taxon>
        <taxon>Metazoa</taxon>
        <taxon>Ecdysozoa</taxon>
        <taxon>Arthropoda</taxon>
        <taxon>Hexapoda</taxon>
        <taxon>Insecta</taxon>
        <taxon>Pterygota</taxon>
        <taxon>Neoptera</taxon>
        <taxon>Paraneoptera</taxon>
        <taxon>Hemiptera</taxon>
        <taxon>Sternorrhyncha</taxon>
        <taxon>Aphidomorpha</taxon>
        <taxon>Aphidoidea</taxon>
        <taxon>Aphididae</taxon>
        <taxon>Macrosiphini</taxon>
        <taxon>Macrosiphum</taxon>
    </lineage>
</organism>
<name>A0AAV0WU13_9HEMI</name>
<keyword evidence="2" id="KW-1185">Reference proteome</keyword>
<evidence type="ECO:0000313" key="2">
    <source>
        <dbReference type="Proteomes" id="UP001160148"/>
    </source>
</evidence>
<accession>A0AAV0WU13</accession>
<dbReference type="EMBL" id="CARXXK010000002">
    <property type="protein sequence ID" value="CAI6359158.1"/>
    <property type="molecule type" value="Genomic_DNA"/>
</dbReference>
<dbReference type="AlphaFoldDB" id="A0AAV0WU13"/>
<comment type="caution">
    <text evidence="1">The sequence shown here is derived from an EMBL/GenBank/DDBJ whole genome shotgun (WGS) entry which is preliminary data.</text>
</comment>
<reference evidence="1 2" key="1">
    <citation type="submission" date="2023-01" db="EMBL/GenBank/DDBJ databases">
        <authorList>
            <person name="Whitehead M."/>
        </authorList>
    </citation>
    <scope>NUCLEOTIDE SEQUENCE [LARGE SCALE GENOMIC DNA]</scope>
</reference>
<gene>
    <name evidence="1" type="ORF">MEUPH1_LOCUS14593</name>
</gene>
<protein>
    <submittedName>
        <fullName evidence="1">Uncharacterized protein</fullName>
    </submittedName>
</protein>
<dbReference type="Proteomes" id="UP001160148">
    <property type="component" value="Unassembled WGS sequence"/>
</dbReference>
<sequence length="99" mass="10984">MAFLQSLKAQVNCKNLSVGELLKDVPYTIRSMKNVDTKFGTAVSCMLADPEGVGSINVFLPKAIRMDDVDIETYNLGVVPPVSLIYKGLNRRTFIIDFQ</sequence>
<proteinExistence type="predicted"/>